<comment type="similarity">
    <text evidence="2">Belongs to the beta sliding clamp family.</text>
</comment>
<evidence type="ECO:0000259" key="14">
    <source>
        <dbReference type="Pfam" id="PF02767"/>
    </source>
</evidence>
<evidence type="ECO:0000256" key="9">
    <source>
        <dbReference type="ARBA" id="ARBA00023125"/>
    </source>
</evidence>
<evidence type="ECO:0000256" key="3">
    <source>
        <dbReference type="ARBA" id="ARBA00021035"/>
    </source>
</evidence>
<evidence type="ECO:0000256" key="11">
    <source>
        <dbReference type="ARBA" id="ARBA00033275"/>
    </source>
</evidence>
<evidence type="ECO:0000313" key="16">
    <source>
        <dbReference type="EMBL" id="MBW7453867.1"/>
    </source>
</evidence>
<dbReference type="InterPro" id="IPR022635">
    <property type="entry name" value="DNA_polIII_beta_C"/>
</dbReference>
<accession>A0ABS7BYZ1</accession>
<keyword evidence="17" id="KW-1185">Reference proteome</keyword>
<protein>
    <recommendedName>
        <fullName evidence="3">Beta sliding clamp</fullName>
    </recommendedName>
    <alternativeName>
        <fullName evidence="12">Beta-clamp processivity factor</fullName>
    </alternativeName>
    <alternativeName>
        <fullName evidence="10">DNA polymerase III beta sliding clamp subunit</fullName>
    </alternativeName>
    <alternativeName>
        <fullName evidence="11">DNA polymerase III subunit beta</fullName>
    </alternativeName>
</protein>
<dbReference type="CDD" id="cd00140">
    <property type="entry name" value="beta_clamp"/>
    <property type="match status" value="1"/>
</dbReference>
<keyword evidence="4" id="KW-0963">Cytoplasm</keyword>
<evidence type="ECO:0000256" key="12">
    <source>
        <dbReference type="ARBA" id="ARBA00033276"/>
    </source>
</evidence>
<reference evidence="16 17" key="1">
    <citation type="submission" date="2021-07" db="EMBL/GenBank/DDBJ databases">
        <title>Paenibacillus radiodurans sp. nov., isolated from the southeastern edge of Tengger Desert.</title>
        <authorList>
            <person name="Zhang G."/>
        </authorList>
    </citation>
    <scope>NUCLEOTIDE SEQUENCE [LARGE SCALE GENOMIC DNA]</scope>
    <source>
        <strain evidence="16 17">CCM 7311</strain>
    </source>
</reference>
<evidence type="ECO:0000256" key="7">
    <source>
        <dbReference type="ARBA" id="ARBA00022705"/>
    </source>
</evidence>
<dbReference type="Pfam" id="PF02767">
    <property type="entry name" value="DNA_pol3_beta_2"/>
    <property type="match status" value="1"/>
</dbReference>
<feature type="domain" description="DNA polymerase III beta sliding clamp N-terminal" evidence="13">
    <location>
        <begin position="1"/>
        <end position="118"/>
    </location>
</feature>
<evidence type="ECO:0000313" key="17">
    <source>
        <dbReference type="Proteomes" id="UP001519887"/>
    </source>
</evidence>
<evidence type="ECO:0000256" key="6">
    <source>
        <dbReference type="ARBA" id="ARBA00022695"/>
    </source>
</evidence>
<evidence type="ECO:0000256" key="4">
    <source>
        <dbReference type="ARBA" id="ARBA00022490"/>
    </source>
</evidence>
<keyword evidence="6 16" id="KW-0548">Nucleotidyltransferase</keyword>
<keyword evidence="5 16" id="KW-0808">Transferase</keyword>
<dbReference type="SMART" id="SM00480">
    <property type="entry name" value="POL3Bc"/>
    <property type="match status" value="1"/>
</dbReference>
<evidence type="ECO:0000259" key="13">
    <source>
        <dbReference type="Pfam" id="PF00712"/>
    </source>
</evidence>
<keyword evidence="7" id="KW-0235">DNA replication</keyword>
<evidence type="ECO:0000256" key="10">
    <source>
        <dbReference type="ARBA" id="ARBA00030988"/>
    </source>
</evidence>
<name>A0ABS7BYZ1_9BACL</name>
<evidence type="ECO:0000256" key="2">
    <source>
        <dbReference type="ARBA" id="ARBA00010752"/>
    </source>
</evidence>
<dbReference type="InterPro" id="IPR046938">
    <property type="entry name" value="DNA_clamp_sf"/>
</dbReference>
<proteinExistence type="inferred from homology"/>
<gene>
    <name evidence="16" type="primary">dnaN</name>
    <name evidence="16" type="ORF">K0U00_07435</name>
</gene>
<dbReference type="Gene3D" id="3.70.10.10">
    <property type="match status" value="1"/>
</dbReference>
<dbReference type="GO" id="GO:0003887">
    <property type="term" value="F:DNA-directed DNA polymerase activity"/>
    <property type="evidence" value="ECO:0007669"/>
    <property type="project" value="UniProtKB-EC"/>
</dbReference>
<organism evidence="16 17">
    <name type="scientific">Paenibacillus sepulcri</name>
    <dbReference type="NCBI Taxonomy" id="359917"/>
    <lineage>
        <taxon>Bacteria</taxon>
        <taxon>Bacillati</taxon>
        <taxon>Bacillota</taxon>
        <taxon>Bacilli</taxon>
        <taxon>Bacillales</taxon>
        <taxon>Paenibacillaceae</taxon>
        <taxon>Paenibacillus</taxon>
    </lineage>
</organism>
<feature type="domain" description="DNA polymerase III beta sliding clamp C-terminal" evidence="15">
    <location>
        <begin position="254"/>
        <end position="359"/>
    </location>
</feature>
<dbReference type="Pfam" id="PF00712">
    <property type="entry name" value="DNA_pol3_beta"/>
    <property type="match status" value="1"/>
</dbReference>
<keyword evidence="9" id="KW-0238">DNA-binding</keyword>
<evidence type="ECO:0000259" key="15">
    <source>
        <dbReference type="Pfam" id="PF02768"/>
    </source>
</evidence>
<dbReference type="Pfam" id="PF02768">
    <property type="entry name" value="DNA_pol3_beta_3"/>
    <property type="match status" value="1"/>
</dbReference>
<comment type="caution">
    <text evidence="16">The sequence shown here is derived from an EMBL/GenBank/DDBJ whole genome shotgun (WGS) entry which is preliminary data.</text>
</comment>
<dbReference type="PANTHER" id="PTHR30478:SF0">
    <property type="entry name" value="BETA SLIDING CLAMP"/>
    <property type="match status" value="1"/>
</dbReference>
<comment type="subcellular location">
    <subcellularLocation>
        <location evidence="1">Cytoplasm</location>
    </subcellularLocation>
</comment>
<dbReference type="PANTHER" id="PTHR30478">
    <property type="entry name" value="DNA POLYMERASE III SUBUNIT BETA"/>
    <property type="match status" value="1"/>
</dbReference>
<dbReference type="RefSeq" id="WP_210045153.1">
    <property type="nucleotide sequence ID" value="NZ_JBHLVU010000013.1"/>
</dbReference>
<dbReference type="Proteomes" id="UP001519887">
    <property type="component" value="Unassembled WGS sequence"/>
</dbReference>
<dbReference type="InterPro" id="IPR001001">
    <property type="entry name" value="DNA_polIII_beta"/>
</dbReference>
<dbReference type="SUPFAM" id="SSF55979">
    <property type="entry name" value="DNA clamp"/>
    <property type="match status" value="3"/>
</dbReference>
<dbReference type="EMBL" id="JAHZIK010000125">
    <property type="protein sequence ID" value="MBW7453867.1"/>
    <property type="molecule type" value="Genomic_DNA"/>
</dbReference>
<keyword evidence="8" id="KW-0239">DNA-directed DNA polymerase</keyword>
<evidence type="ECO:0000256" key="8">
    <source>
        <dbReference type="ARBA" id="ARBA00022932"/>
    </source>
</evidence>
<dbReference type="InterPro" id="IPR022634">
    <property type="entry name" value="DNA_polIII_beta_N"/>
</dbReference>
<dbReference type="NCBIfam" id="TIGR00663">
    <property type="entry name" value="dnan"/>
    <property type="match status" value="1"/>
</dbReference>
<sequence>MNISIHRNILSGPLAQVAKIADSKSNIPILAGVLFRTVDEGLLLMASDGKKWLKIIIPSEDFVTNSPGDIILTAKDVSEVVARMPNGLISIEVAEKELTNFASGRTKLSLIGMRGHQFALPKEFEISQQIEIDGGVMRSMIKRTVFAIAKSQTSPMLTGVRVRRESGGIQLAACDRNRAAIVHEQLEEEGEGFCAVISGEHLKEVADLLGDDIVTISVGSGAAKFQTGNLSFYANALDGEYPTQIDSLSKIKEQARSYLKSKHIIESLERARITAGEDSGGTIVTLDISSSEIIVKSKSHLGNSVDWVETMKHSGTPLQLAFNDKKLLEALKALGTENVLMRFGSAGPVILSGGDEEDTTFFVGATRFVEGV</sequence>
<feature type="domain" description="DNA polymerase III beta sliding clamp central" evidence="14">
    <location>
        <begin position="132"/>
        <end position="242"/>
    </location>
</feature>
<evidence type="ECO:0000256" key="5">
    <source>
        <dbReference type="ARBA" id="ARBA00022679"/>
    </source>
</evidence>
<evidence type="ECO:0000256" key="1">
    <source>
        <dbReference type="ARBA" id="ARBA00004496"/>
    </source>
</evidence>
<dbReference type="InterPro" id="IPR022637">
    <property type="entry name" value="DNA_polIII_beta_cen"/>
</dbReference>
<dbReference type="Gene3D" id="3.10.150.10">
    <property type="entry name" value="DNA Polymerase III, subunit A, domain 2"/>
    <property type="match status" value="1"/>
</dbReference>